<dbReference type="AlphaFoldDB" id="A0A0A7EMS8"/>
<evidence type="ECO:0000313" key="11">
    <source>
        <dbReference type="Proteomes" id="UP000030341"/>
    </source>
</evidence>
<keyword evidence="3" id="KW-0805">Transcription regulation</keyword>
<dbReference type="Gene3D" id="3.40.50.2300">
    <property type="match status" value="1"/>
</dbReference>
<dbReference type="GO" id="GO:0005829">
    <property type="term" value="C:cytosol"/>
    <property type="evidence" value="ECO:0007669"/>
    <property type="project" value="TreeGrafter"/>
</dbReference>
<dbReference type="Proteomes" id="UP000030341">
    <property type="component" value="Chromosome 2"/>
</dbReference>
<keyword evidence="1 6" id="KW-0597">Phosphoprotein</keyword>
<dbReference type="InterPro" id="IPR016032">
    <property type="entry name" value="Sig_transdc_resp-reg_C-effctor"/>
</dbReference>
<gene>
    <name evidence="10" type="ORF">OM33_19650</name>
</gene>
<dbReference type="InterPro" id="IPR036388">
    <property type="entry name" value="WH-like_DNA-bd_sf"/>
</dbReference>
<dbReference type="InterPro" id="IPR001867">
    <property type="entry name" value="OmpR/PhoB-type_DNA-bd"/>
</dbReference>
<dbReference type="STRING" id="1348114.OM33_19650"/>
<evidence type="ECO:0000259" key="9">
    <source>
        <dbReference type="PROSITE" id="PS51755"/>
    </source>
</evidence>
<dbReference type="SUPFAM" id="SSF52172">
    <property type="entry name" value="CheY-like"/>
    <property type="match status" value="1"/>
</dbReference>
<accession>A0A0A7EMS8</accession>
<reference evidence="10 11" key="1">
    <citation type="submission" date="2014-11" db="EMBL/GenBank/DDBJ databases">
        <title>Complete Genome Sequence of Pseudoalteromonas sp. Strain OCN003 Isolated from Kaneohe Bay, Oahu, Hawaii.</title>
        <authorList>
            <person name="Beurmann S."/>
            <person name="Videau P."/>
            <person name="Ushijima B."/>
            <person name="Smith A.M."/>
            <person name="Aeby G.S."/>
            <person name="Callahan S.M."/>
            <person name="Belcaid M."/>
        </authorList>
    </citation>
    <scope>NUCLEOTIDE SEQUENCE [LARGE SCALE GENOMIC DNA]</scope>
    <source>
        <strain evidence="10 11">OCN003</strain>
    </source>
</reference>
<dbReference type="SMART" id="SM00862">
    <property type="entry name" value="Trans_reg_C"/>
    <property type="match status" value="1"/>
</dbReference>
<dbReference type="InterPro" id="IPR001789">
    <property type="entry name" value="Sig_transdc_resp-reg_receiver"/>
</dbReference>
<dbReference type="EMBL" id="CP009889">
    <property type="protein sequence ID" value="AIY67267.1"/>
    <property type="molecule type" value="Genomic_DNA"/>
</dbReference>
<proteinExistence type="predicted"/>
<dbReference type="CDD" id="cd17574">
    <property type="entry name" value="REC_OmpR"/>
    <property type="match status" value="1"/>
</dbReference>
<feature type="modified residue" description="4-aspartylphosphate" evidence="6">
    <location>
        <position position="56"/>
    </location>
</feature>
<dbReference type="GO" id="GO:0000156">
    <property type="term" value="F:phosphorelay response regulator activity"/>
    <property type="evidence" value="ECO:0007669"/>
    <property type="project" value="TreeGrafter"/>
</dbReference>
<dbReference type="Pfam" id="PF00486">
    <property type="entry name" value="Trans_reg_C"/>
    <property type="match status" value="1"/>
</dbReference>
<evidence type="ECO:0000256" key="6">
    <source>
        <dbReference type="PROSITE-ProRule" id="PRU00169"/>
    </source>
</evidence>
<feature type="DNA-binding region" description="OmpR/PhoB-type" evidence="7">
    <location>
        <begin position="131"/>
        <end position="232"/>
    </location>
</feature>
<dbReference type="PROSITE" id="PS51755">
    <property type="entry name" value="OMPR_PHOB"/>
    <property type="match status" value="1"/>
</dbReference>
<evidence type="ECO:0000259" key="8">
    <source>
        <dbReference type="PROSITE" id="PS50110"/>
    </source>
</evidence>
<evidence type="ECO:0000256" key="7">
    <source>
        <dbReference type="PROSITE-ProRule" id="PRU01091"/>
    </source>
</evidence>
<dbReference type="GO" id="GO:0000976">
    <property type="term" value="F:transcription cis-regulatory region binding"/>
    <property type="evidence" value="ECO:0007669"/>
    <property type="project" value="TreeGrafter"/>
</dbReference>
<dbReference type="OrthoDB" id="9802426at2"/>
<keyword evidence="5" id="KW-0804">Transcription</keyword>
<feature type="domain" description="Response regulatory" evidence="8">
    <location>
        <begin position="7"/>
        <end position="122"/>
    </location>
</feature>
<protein>
    <submittedName>
        <fullName evidence="10">XRE family transcriptional regulator</fullName>
    </submittedName>
</protein>
<feature type="domain" description="OmpR/PhoB-type" evidence="9">
    <location>
        <begin position="131"/>
        <end position="232"/>
    </location>
</feature>
<dbReference type="RefSeq" id="WP_040136119.1">
    <property type="nucleotide sequence ID" value="NZ_CP009889.1"/>
</dbReference>
<keyword evidence="4 7" id="KW-0238">DNA-binding</keyword>
<dbReference type="GO" id="GO:0006355">
    <property type="term" value="P:regulation of DNA-templated transcription"/>
    <property type="evidence" value="ECO:0007669"/>
    <property type="project" value="InterPro"/>
</dbReference>
<dbReference type="KEGG" id="pseo:OM33_19650"/>
<keyword evidence="2" id="KW-0902">Two-component regulatory system</keyword>
<evidence type="ECO:0000256" key="3">
    <source>
        <dbReference type="ARBA" id="ARBA00023015"/>
    </source>
</evidence>
<dbReference type="InterPro" id="IPR011006">
    <property type="entry name" value="CheY-like_superfamily"/>
</dbReference>
<dbReference type="PANTHER" id="PTHR48111">
    <property type="entry name" value="REGULATOR OF RPOS"/>
    <property type="match status" value="1"/>
</dbReference>
<dbReference type="CDD" id="cd00383">
    <property type="entry name" value="trans_reg_C"/>
    <property type="match status" value="1"/>
</dbReference>
<dbReference type="SUPFAM" id="SSF46894">
    <property type="entry name" value="C-terminal effector domain of the bipartite response regulators"/>
    <property type="match status" value="1"/>
</dbReference>
<evidence type="ECO:0000313" key="10">
    <source>
        <dbReference type="EMBL" id="AIY67267.1"/>
    </source>
</evidence>
<dbReference type="Pfam" id="PF00072">
    <property type="entry name" value="Response_reg"/>
    <property type="match status" value="1"/>
</dbReference>
<dbReference type="Gene3D" id="1.10.10.10">
    <property type="entry name" value="Winged helix-like DNA-binding domain superfamily/Winged helix DNA-binding domain"/>
    <property type="match status" value="1"/>
</dbReference>
<dbReference type="PROSITE" id="PS50110">
    <property type="entry name" value="RESPONSE_REGULATORY"/>
    <property type="match status" value="1"/>
</dbReference>
<organism evidence="10 11">
    <name type="scientific">Pseudoalteromonas piratica</name>
    <dbReference type="NCBI Taxonomy" id="1348114"/>
    <lineage>
        <taxon>Bacteria</taxon>
        <taxon>Pseudomonadati</taxon>
        <taxon>Pseudomonadota</taxon>
        <taxon>Gammaproteobacteria</taxon>
        <taxon>Alteromonadales</taxon>
        <taxon>Pseudoalteromonadaceae</taxon>
        <taxon>Pseudoalteromonas</taxon>
    </lineage>
</organism>
<name>A0A0A7EMS8_9GAMM</name>
<dbReference type="eggNOG" id="COG0745">
    <property type="taxonomic scope" value="Bacteria"/>
</dbReference>
<sequence>MKEQQLKVLLVEDNVAIANNIASYFSNREAIMDFAYDGEQGITLALSHFYDCIILDIALPKKDGLVVCQAIRAQAERHIPIIMLTARDTLSDKVMGFEQGADDYLTKPFELEELYVRCLAITQRQQVSAKSKQLKLGRDDTELVLDFASKQVIRAGTEIHLQPIGFAILRILMEAYPRAVSRSELCDKIWGDEPTDSDALRSHFYQLRKVLDKPFEQAIIKTIHGVGFSLTF</sequence>
<evidence type="ECO:0000256" key="4">
    <source>
        <dbReference type="ARBA" id="ARBA00023125"/>
    </source>
</evidence>
<evidence type="ECO:0000256" key="1">
    <source>
        <dbReference type="ARBA" id="ARBA00022553"/>
    </source>
</evidence>
<dbReference type="SMART" id="SM00448">
    <property type="entry name" value="REC"/>
    <property type="match status" value="1"/>
</dbReference>
<evidence type="ECO:0000256" key="5">
    <source>
        <dbReference type="ARBA" id="ARBA00023163"/>
    </source>
</evidence>
<dbReference type="GO" id="GO:0032993">
    <property type="term" value="C:protein-DNA complex"/>
    <property type="evidence" value="ECO:0007669"/>
    <property type="project" value="TreeGrafter"/>
</dbReference>
<dbReference type="InterPro" id="IPR039420">
    <property type="entry name" value="WalR-like"/>
</dbReference>
<keyword evidence="11" id="KW-1185">Reference proteome</keyword>
<evidence type="ECO:0000256" key="2">
    <source>
        <dbReference type="ARBA" id="ARBA00023012"/>
    </source>
</evidence>
<dbReference type="PANTHER" id="PTHR48111:SF22">
    <property type="entry name" value="REGULATOR OF RPOS"/>
    <property type="match status" value="1"/>
</dbReference>
<dbReference type="HOGENOM" id="CLU_000445_30_1_6"/>